<evidence type="ECO:0000313" key="4">
    <source>
        <dbReference type="Proteomes" id="UP001177883"/>
    </source>
</evidence>
<evidence type="ECO:0000256" key="2">
    <source>
        <dbReference type="ARBA" id="ARBA00022679"/>
    </source>
</evidence>
<reference evidence="3" key="1">
    <citation type="submission" date="2023-07" db="EMBL/GenBank/DDBJ databases">
        <title>Genome content predicts the carbon catabolic preferences of heterotrophic bacteria.</title>
        <authorList>
            <person name="Gralka M."/>
        </authorList>
    </citation>
    <scope>NUCLEOTIDE SEQUENCE</scope>
    <source>
        <strain evidence="3">6E03</strain>
    </source>
</reference>
<evidence type="ECO:0000313" key="3">
    <source>
        <dbReference type="EMBL" id="MDP2492201.1"/>
    </source>
</evidence>
<keyword evidence="2" id="KW-0808">Transferase</keyword>
<dbReference type="Pfam" id="PF03808">
    <property type="entry name" value="Glyco_tran_WecG"/>
    <property type="match status" value="1"/>
</dbReference>
<protein>
    <submittedName>
        <fullName evidence="3">WecB/TagA/CpsF family glycosyltransferase</fullName>
    </submittedName>
</protein>
<comment type="caution">
    <text evidence="3">The sequence shown here is derived from an EMBL/GenBank/DDBJ whole genome shotgun (WGS) entry which is preliminary data.</text>
</comment>
<dbReference type="PANTHER" id="PTHR34136">
    <property type="match status" value="1"/>
</dbReference>
<name>A0ABD5AG51_VIBSP</name>
<organism evidence="3 4">
    <name type="scientific">Vibrio splendidus</name>
    <dbReference type="NCBI Taxonomy" id="29497"/>
    <lineage>
        <taxon>Bacteria</taxon>
        <taxon>Pseudomonadati</taxon>
        <taxon>Pseudomonadota</taxon>
        <taxon>Gammaproteobacteria</taxon>
        <taxon>Vibrionales</taxon>
        <taxon>Vibrionaceae</taxon>
        <taxon>Vibrio</taxon>
    </lineage>
</organism>
<gene>
    <name evidence="3" type="ORF">Q8W38_22865</name>
</gene>
<dbReference type="Proteomes" id="UP001177883">
    <property type="component" value="Unassembled WGS sequence"/>
</dbReference>
<dbReference type="PANTHER" id="PTHR34136:SF1">
    <property type="entry name" value="UDP-N-ACETYL-D-MANNOSAMINURONIC ACID TRANSFERASE"/>
    <property type="match status" value="1"/>
</dbReference>
<evidence type="ECO:0000256" key="1">
    <source>
        <dbReference type="ARBA" id="ARBA00022676"/>
    </source>
</evidence>
<dbReference type="GO" id="GO:0016757">
    <property type="term" value="F:glycosyltransferase activity"/>
    <property type="evidence" value="ECO:0007669"/>
    <property type="project" value="UniProtKB-KW"/>
</dbReference>
<sequence length="247" mass="28646">MVKSVRNKNLDSKIKGCRESLNHILASDSKVFVSFVNPFSYSQICDIPNAIEDIDVFYSDGILFSRLFSFFNPSRIERMSFDYSSIASDVFNYLQDKKLTLAVVGAKDNEIDVFIENLKQRFEFLDVVYHRNGYFEESEYSVIASDISNSNADFILLGLGSPKQEKFGSYLKNHMSKSVKIFTCGGFIYQTSLRDEYYLPWVKKFNLMWLQRFIMHSFVRKRLLVDYPKFVLSYSFGFICPGRISGS</sequence>
<dbReference type="AlphaFoldDB" id="A0ABD5AG51"/>
<dbReference type="EMBL" id="JAUYVK010000039">
    <property type="protein sequence ID" value="MDP2492201.1"/>
    <property type="molecule type" value="Genomic_DNA"/>
</dbReference>
<proteinExistence type="predicted"/>
<dbReference type="RefSeq" id="WP_102492302.1">
    <property type="nucleotide sequence ID" value="NZ_JAUYVK010000039.1"/>
</dbReference>
<dbReference type="InterPro" id="IPR004629">
    <property type="entry name" value="WecG_TagA_CpsF"/>
</dbReference>
<dbReference type="CDD" id="cd06533">
    <property type="entry name" value="Glyco_transf_WecG_TagA"/>
    <property type="match status" value="1"/>
</dbReference>
<keyword evidence="1" id="KW-0328">Glycosyltransferase</keyword>
<accession>A0ABD5AG51</accession>